<keyword evidence="1" id="KW-0315">Glutamine amidotransferase</keyword>
<dbReference type="Pfam" id="PF00117">
    <property type="entry name" value="GATase"/>
    <property type="match status" value="1"/>
</dbReference>
<comment type="caution">
    <text evidence="3">The sequence shown here is derived from an EMBL/GenBank/DDBJ whole genome shotgun (WGS) entry which is preliminary data.</text>
</comment>
<evidence type="ECO:0000259" key="2">
    <source>
        <dbReference type="Pfam" id="PF00117"/>
    </source>
</evidence>
<name>A0ABP4EC68_9ACTN</name>
<dbReference type="InterPro" id="IPR029062">
    <property type="entry name" value="Class_I_gatase-like"/>
</dbReference>
<dbReference type="Gene3D" id="3.40.50.880">
    <property type="match status" value="1"/>
</dbReference>
<dbReference type="RefSeq" id="WP_343994239.1">
    <property type="nucleotide sequence ID" value="NZ_BAAALG010000009.1"/>
</dbReference>
<dbReference type="PRINTS" id="PR00097">
    <property type="entry name" value="ANTSNTHASEII"/>
</dbReference>
<protein>
    <submittedName>
        <fullName evidence="3">Aminodeoxychorismate/anthranilate synthase component II</fullName>
    </submittedName>
</protein>
<dbReference type="PRINTS" id="PR00096">
    <property type="entry name" value="GATASE"/>
</dbReference>
<proteinExistence type="predicted"/>
<dbReference type="NCBIfam" id="TIGR00566">
    <property type="entry name" value="trpG_papA"/>
    <property type="match status" value="1"/>
</dbReference>
<dbReference type="CDD" id="cd01743">
    <property type="entry name" value="GATase1_Anthranilate_Synthase"/>
    <property type="match status" value="1"/>
</dbReference>
<dbReference type="EMBL" id="BAAALG010000009">
    <property type="protein sequence ID" value="GAA1102770.1"/>
    <property type="molecule type" value="Genomic_DNA"/>
</dbReference>
<dbReference type="PROSITE" id="PS51273">
    <property type="entry name" value="GATASE_TYPE_1"/>
    <property type="match status" value="1"/>
</dbReference>
<evidence type="ECO:0000313" key="3">
    <source>
        <dbReference type="EMBL" id="GAA1102770.1"/>
    </source>
</evidence>
<reference evidence="4" key="1">
    <citation type="journal article" date="2019" name="Int. J. Syst. Evol. Microbiol.">
        <title>The Global Catalogue of Microorganisms (GCM) 10K type strain sequencing project: providing services to taxonomists for standard genome sequencing and annotation.</title>
        <authorList>
            <consortium name="The Broad Institute Genomics Platform"/>
            <consortium name="The Broad Institute Genome Sequencing Center for Infectious Disease"/>
            <person name="Wu L."/>
            <person name="Ma J."/>
        </authorList>
    </citation>
    <scope>NUCLEOTIDE SEQUENCE [LARGE SCALE GENOMIC DNA]</scope>
    <source>
        <strain evidence="4">JCM 13008</strain>
    </source>
</reference>
<dbReference type="SUPFAM" id="SSF52317">
    <property type="entry name" value="Class I glutamine amidotransferase-like"/>
    <property type="match status" value="1"/>
</dbReference>
<organism evidence="3 4">
    <name type="scientific">Nocardioides dubius</name>
    <dbReference type="NCBI Taxonomy" id="317019"/>
    <lineage>
        <taxon>Bacteria</taxon>
        <taxon>Bacillati</taxon>
        <taxon>Actinomycetota</taxon>
        <taxon>Actinomycetes</taxon>
        <taxon>Propionibacteriales</taxon>
        <taxon>Nocardioidaceae</taxon>
        <taxon>Nocardioides</taxon>
    </lineage>
</organism>
<sequence length="194" mass="20613">MSSPRVVVVDHHDSYTYNLVHLIAEVTGLLPAVVQHDDVDADHLLGFDRIVLSPGPGHPAVPRDFAVGSEVLAAGTVPVLGVCLGMQGMVTTFGGEVARITPAHGEVARVRHRGDSVFAGLPTPFDAVRYHSLAATRLPEVLTATAWCDGGPGEPEVVMGVRHRALPLHGVQFHPESILSVHGAALVRNFVERP</sequence>
<keyword evidence="4" id="KW-1185">Reference proteome</keyword>
<dbReference type="Proteomes" id="UP001501581">
    <property type="component" value="Unassembled WGS sequence"/>
</dbReference>
<dbReference type="InterPro" id="IPR017926">
    <property type="entry name" value="GATASE"/>
</dbReference>
<feature type="domain" description="Glutamine amidotransferase" evidence="2">
    <location>
        <begin position="7"/>
        <end position="191"/>
    </location>
</feature>
<evidence type="ECO:0000256" key="1">
    <source>
        <dbReference type="ARBA" id="ARBA00022962"/>
    </source>
</evidence>
<evidence type="ECO:0000313" key="4">
    <source>
        <dbReference type="Proteomes" id="UP001501581"/>
    </source>
</evidence>
<dbReference type="PRINTS" id="PR00099">
    <property type="entry name" value="CPSGATASE"/>
</dbReference>
<dbReference type="PANTHER" id="PTHR43418:SF4">
    <property type="entry name" value="MULTIFUNCTIONAL TRYPTOPHAN BIOSYNTHESIS PROTEIN"/>
    <property type="match status" value="1"/>
</dbReference>
<dbReference type="InterPro" id="IPR050472">
    <property type="entry name" value="Anth_synth/Amidotransfase"/>
</dbReference>
<dbReference type="InterPro" id="IPR006221">
    <property type="entry name" value="TrpG/PapA_dom"/>
</dbReference>
<dbReference type="PANTHER" id="PTHR43418">
    <property type="entry name" value="MULTIFUNCTIONAL TRYPTOPHAN BIOSYNTHESIS PROTEIN-RELATED"/>
    <property type="match status" value="1"/>
</dbReference>
<accession>A0ABP4EC68</accession>
<gene>
    <name evidence="3" type="ORF">GCM10009668_21700</name>
</gene>